<evidence type="ECO:0000256" key="2">
    <source>
        <dbReference type="SAM" id="Phobius"/>
    </source>
</evidence>
<reference evidence="3 4" key="1">
    <citation type="submission" date="2020-08" db="EMBL/GenBank/DDBJ databases">
        <title>Genomic Encyclopedia of Type Strains, Phase IV (KMG-IV): sequencing the most valuable type-strain genomes for metagenomic binning, comparative biology and taxonomic classification.</title>
        <authorList>
            <person name="Goeker M."/>
        </authorList>
    </citation>
    <scope>NUCLEOTIDE SEQUENCE [LARGE SCALE GENOMIC DNA]</scope>
    <source>
        <strain evidence="3 4">DSM 21769</strain>
    </source>
</reference>
<organism evidence="3 4">
    <name type="scientific">Geomicrobium halophilum</name>
    <dbReference type="NCBI Taxonomy" id="549000"/>
    <lineage>
        <taxon>Bacteria</taxon>
        <taxon>Bacillati</taxon>
        <taxon>Bacillota</taxon>
        <taxon>Bacilli</taxon>
        <taxon>Bacillales</taxon>
        <taxon>Geomicrobium</taxon>
    </lineage>
</organism>
<keyword evidence="1" id="KW-0175">Coiled coil</keyword>
<evidence type="ECO:0000313" key="4">
    <source>
        <dbReference type="Proteomes" id="UP000568839"/>
    </source>
</evidence>
<comment type="caution">
    <text evidence="3">The sequence shown here is derived from an EMBL/GenBank/DDBJ whole genome shotgun (WGS) entry which is preliminary data.</text>
</comment>
<dbReference type="RefSeq" id="WP_184402936.1">
    <property type="nucleotide sequence ID" value="NZ_JACHHJ010000001.1"/>
</dbReference>
<dbReference type="InterPro" id="IPR020210">
    <property type="entry name" value="Uncharacterised_YpbF_TM"/>
</dbReference>
<accession>A0A841PY36</accession>
<gene>
    <name evidence="3" type="ORF">HNR44_000954</name>
</gene>
<protein>
    <submittedName>
        <fullName evidence="3">SNF family Na+-dependent transporter</fullName>
    </submittedName>
</protein>
<dbReference type="Pfam" id="PF10864">
    <property type="entry name" value="DUF2663"/>
    <property type="match status" value="1"/>
</dbReference>
<dbReference type="AlphaFoldDB" id="A0A841PY36"/>
<keyword evidence="2" id="KW-1133">Transmembrane helix</keyword>
<keyword evidence="4" id="KW-1185">Reference proteome</keyword>
<feature type="transmembrane region" description="Helical" evidence="2">
    <location>
        <begin position="68"/>
        <end position="89"/>
    </location>
</feature>
<name>A0A841PY36_9BACL</name>
<keyword evidence="2" id="KW-0472">Membrane</keyword>
<feature type="coiled-coil region" evidence="1">
    <location>
        <begin position="87"/>
        <end position="114"/>
    </location>
</feature>
<evidence type="ECO:0000313" key="3">
    <source>
        <dbReference type="EMBL" id="MBB6449005.1"/>
    </source>
</evidence>
<sequence>MKNDKKQYMTPFAERIIRELIKRKKEEKKRERLVRISGWITTSACALILISLLTIGSSNDEITLFQMFTSNVGFIVVAICISAAAFLVFEKKKLDEAEKEYQELRNEVVDRYEEIWHTEQLRKQSYILYDWLEKEHDVNLFHR</sequence>
<proteinExistence type="predicted"/>
<keyword evidence="2" id="KW-0812">Transmembrane</keyword>
<feature type="transmembrane region" description="Helical" evidence="2">
    <location>
        <begin position="33"/>
        <end position="56"/>
    </location>
</feature>
<dbReference type="EMBL" id="JACHHJ010000001">
    <property type="protein sequence ID" value="MBB6449005.1"/>
    <property type="molecule type" value="Genomic_DNA"/>
</dbReference>
<dbReference type="Proteomes" id="UP000568839">
    <property type="component" value="Unassembled WGS sequence"/>
</dbReference>
<evidence type="ECO:0000256" key="1">
    <source>
        <dbReference type="SAM" id="Coils"/>
    </source>
</evidence>